<protein>
    <submittedName>
        <fullName evidence="1">Uncharacterized protein</fullName>
    </submittedName>
</protein>
<sequence length="197" mass="21545">MIPLTLATMTLVHWWRQRCVMGHKTGHSFSMHEERAGITRSDAVMGGRLLALAHENGYSELTEEVAALVSSAGSDSPSQITPPLYGGVLRWTVSTIADVVVDKIGPQVRGDESFELTIRTESGRHVRPEELPQPESTVMKAVVDALAGDSIAARSDLDEVVFAMDWASQMEALVEAVLWLDRLLDTPVPEGNDTPPW</sequence>
<dbReference type="Proteomes" id="UP000317573">
    <property type="component" value="Unassembled WGS sequence"/>
</dbReference>
<dbReference type="AlphaFoldDB" id="A0A562E5S3"/>
<accession>A0A562E5S3</accession>
<comment type="caution">
    <text evidence="1">The sequence shown here is derived from an EMBL/GenBank/DDBJ whole genome shotgun (WGS) entry which is preliminary data.</text>
</comment>
<name>A0A562E5S3_RHORH</name>
<reference evidence="1 2" key="1">
    <citation type="submission" date="2019-07" db="EMBL/GenBank/DDBJ databases">
        <title>Genome sequencing of lignin-degrading bacterial isolates.</title>
        <authorList>
            <person name="Gladden J."/>
        </authorList>
    </citation>
    <scope>NUCLEOTIDE SEQUENCE [LARGE SCALE GENOMIC DNA]</scope>
    <source>
        <strain evidence="1 2">J45</strain>
    </source>
</reference>
<evidence type="ECO:0000313" key="1">
    <source>
        <dbReference type="EMBL" id="TWH17180.1"/>
    </source>
</evidence>
<dbReference type="EMBL" id="VLJT01000017">
    <property type="protein sequence ID" value="TWH17180.1"/>
    <property type="molecule type" value="Genomic_DNA"/>
</dbReference>
<evidence type="ECO:0000313" key="2">
    <source>
        <dbReference type="Proteomes" id="UP000317573"/>
    </source>
</evidence>
<proteinExistence type="predicted"/>
<gene>
    <name evidence="1" type="ORF">L618_000200002610</name>
</gene>
<organism evidence="1 2">
    <name type="scientific">Rhodococcus rhodochrous J45</name>
    <dbReference type="NCBI Taxonomy" id="935266"/>
    <lineage>
        <taxon>Bacteria</taxon>
        <taxon>Bacillati</taxon>
        <taxon>Actinomycetota</taxon>
        <taxon>Actinomycetes</taxon>
        <taxon>Mycobacteriales</taxon>
        <taxon>Nocardiaceae</taxon>
        <taxon>Rhodococcus</taxon>
    </lineage>
</organism>